<reference evidence="9" key="1">
    <citation type="journal article" date="2014" name="Int. J. Syst. Evol. Microbiol.">
        <title>Complete genome sequence of Corynebacterium casei LMG S-19264T (=DSM 44701T), isolated from a smear-ripened cheese.</title>
        <authorList>
            <consortium name="US DOE Joint Genome Institute (JGI-PGF)"/>
            <person name="Walter F."/>
            <person name="Albersmeier A."/>
            <person name="Kalinowski J."/>
            <person name="Ruckert C."/>
        </authorList>
    </citation>
    <scope>NUCLEOTIDE SEQUENCE</scope>
    <source>
        <strain evidence="9">CGMCC 4.7308</strain>
    </source>
</reference>
<dbReference type="GO" id="GO:0017136">
    <property type="term" value="F:histone deacetylase activity, NAD-dependent"/>
    <property type="evidence" value="ECO:0007669"/>
    <property type="project" value="TreeGrafter"/>
</dbReference>
<evidence type="ECO:0000256" key="5">
    <source>
        <dbReference type="HAMAP-Rule" id="MF_01967"/>
    </source>
</evidence>
<evidence type="ECO:0000256" key="3">
    <source>
        <dbReference type="ARBA" id="ARBA00022833"/>
    </source>
</evidence>
<accession>A0A917WKX4</accession>
<dbReference type="NCBIfam" id="NF003738">
    <property type="entry name" value="PRK05333.1"/>
    <property type="match status" value="1"/>
</dbReference>
<dbReference type="PROSITE" id="PS50305">
    <property type="entry name" value="SIRTUIN"/>
    <property type="match status" value="1"/>
</dbReference>
<comment type="cofactor">
    <cofactor evidence="5">
        <name>Zn(2+)</name>
        <dbReference type="ChEBI" id="CHEBI:29105"/>
    </cofactor>
    <text evidence="5">Binds 1 zinc ion per subunit.</text>
</comment>
<dbReference type="InterPro" id="IPR026587">
    <property type="entry name" value="Sirtuin_class_II"/>
</dbReference>
<keyword evidence="4 5" id="KW-0520">NAD</keyword>
<reference evidence="9" key="2">
    <citation type="submission" date="2020-09" db="EMBL/GenBank/DDBJ databases">
        <authorList>
            <person name="Sun Q."/>
            <person name="Zhou Y."/>
        </authorList>
    </citation>
    <scope>NUCLEOTIDE SEQUENCE</scope>
    <source>
        <strain evidence="9">CGMCC 4.7308</strain>
    </source>
</reference>
<evidence type="ECO:0000256" key="6">
    <source>
        <dbReference type="PROSITE-ProRule" id="PRU00236"/>
    </source>
</evidence>
<dbReference type="InterPro" id="IPR026591">
    <property type="entry name" value="Sirtuin_cat_small_dom_sf"/>
</dbReference>
<dbReference type="Gene3D" id="3.30.1600.10">
    <property type="entry name" value="SIR2/SIRT2 'Small Domain"/>
    <property type="match status" value="1"/>
</dbReference>
<comment type="similarity">
    <text evidence="5">Belongs to the sirtuin family. Class II subfamily.</text>
</comment>
<feature type="binding site" evidence="5 6">
    <location>
        <position position="237"/>
    </location>
    <ligand>
        <name>Zn(2+)</name>
        <dbReference type="ChEBI" id="CHEBI:29105"/>
    </ligand>
</feature>
<feature type="region of interest" description="Disordered" evidence="7">
    <location>
        <begin position="92"/>
        <end position="116"/>
    </location>
</feature>
<dbReference type="InterPro" id="IPR050134">
    <property type="entry name" value="NAD-dep_sirtuin_deacylases"/>
</dbReference>
<dbReference type="EC" id="2.3.1.286" evidence="5"/>
<comment type="catalytic activity">
    <reaction evidence="5">
        <text>N(6)-acetyl-L-lysyl-[protein] + NAD(+) + H2O = 2''-O-acetyl-ADP-D-ribose + nicotinamide + L-lysyl-[protein]</text>
        <dbReference type="Rhea" id="RHEA:43636"/>
        <dbReference type="Rhea" id="RHEA-COMP:9752"/>
        <dbReference type="Rhea" id="RHEA-COMP:10731"/>
        <dbReference type="ChEBI" id="CHEBI:15377"/>
        <dbReference type="ChEBI" id="CHEBI:17154"/>
        <dbReference type="ChEBI" id="CHEBI:29969"/>
        <dbReference type="ChEBI" id="CHEBI:57540"/>
        <dbReference type="ChEBI" id="CHEBI:61930"/>
        <dbReference type="ChEBI" id="CHEBI:83767"/>
        <dbReference type="EC" id="2.3.1.286"/>
    </reaction>
</comment>
<dbReference type="PANTHER" id="PTHR11085:SF10">
    <property type="entry name" value="NAD-DEPENDENT PROTEIN DEACYLASE SIRTUIN-5, MITOCHONDRIAL-RELATED"/>
    <property type="match status" value="1"/>
</dbReference>
<evidence type="ECO:0000313" key="9">
    <source>
        <dbReference type="EMBL" id="GGM11660.1"/>
    </source>
</evidence>
<feature type="binding site" evidence="5 6">
    <location>
        <position position="187"/>
    </location>
    <ligand>
        <name>Zn(2+)</name>
        <dbReference type="ChEBI" id="CHEBI:29105"/>
    </ligand>
</feature>
<dbReference type="SUPFAM" id="SSF52467">
    <property type="entry name" value="DHS-like NAD/FAD-binding domain"/>
    <property type="match status" value="1"/>
</dbReference>
<protein>
    <recommendedName>
        <fullName evidence="5">NAD-dependent protein deacetylase</fullName>
        <ecNumber evidence="5">2.3.1.286</ecNumber>
    </recommendedName>
    <alternativeName>
        <fullName evidence="5">Regulatory protein SIR2 homolog</fullName>
    </alternativeName>
</protein>
<keyword evidence="10" id="KW-1185">Reference proteome</keyword>
<dbReference type="GO" id="GO:0070403">
    <property type="term" value="F:NAD+ binding"/>
    <property type="evidence" value="ECO:0007669"/>
    <property type="project" value="UniProtKB-UniRule"/>
</dbReference>
<proteinExistence type="inferred from homology"/>
<dbReference type="InterPro" id="IPR003000">
    <property type="entry name" value="Sirtuin"/>
</dbReference>
<keyword evidence="3 5" id="KW-0862">Zinc</keyword>
<evidence type="ECO:0000313" key="10">
    <source>
        <dbReference type="Proteomes" id="UP000655208"/>
    </source>
</evidence>
<evidence type="ECO:0000259" key="8">
    <source>
        <dbReference type="PROSITE" id="PS50305"/>
    </source>
</evidence>
<feature type="active site" description="Proton acceptor" evidence="5 6">
    <location>
        <position position="179"/>
    </location>
</feature>
<comment type="function">
    <text evidence="5">NAD-dependent protein deacetylase which modulates the activities of several enzymes which are inactive in their acetylated form.</text>
</comment>
<feature type="binding site" evidence="5">
    <location>
        <begin position="85"/>
        <end position="105"/>
    </location>
    <ligand>
        <name>NAD(+)</name>
        <dbReference type="ChEBI" id="CHEBI:57540"/>
    </ligand>
</feature>
<name>A0A917WKX4_9ACTN</name>
<keyword evidence="2 5" id="KW-0479">Metal-binding</keyword>
<feature type="binding site" evidence="5">
    <location>
        <begin position="303"/>
        <end position="305"/>
    </location>
    <ligand>
        <name>NAD(+)</name>
        <dbReference type="ChEBI" id="CHEBI:57540"/>
    </ligand>
</feature>
<dbReference type="GO" id="GO:0005737">
    <property type="term" value="C:cytoplasm"/>
    <property type="evidence" value="ECO:0007669"/>
    <property type="project" value="UniProtKB-SubCell"/>
</dbReference>
<keyword evidence="1 5" id="KW-0808">Transferase</keyword>
<evidence type="ECO:0000256" key="2">
    <source>
        <dbReference type="ARBA" id="ARBA00022723"/>
    </source>
</evidence>
<feature type="domain" description="Deacetylase sirtuin-type" evidence="8">
    <location>
        <begin position="55"/>
        <end position="335"/>
    </location>
</feature>
<feature type="binding site" evidence="5">
    <location>
        <position position="321"/>
    </location>
    <ligand>
        <name>NAD(+)</name>
        <dbReference type="ChEBI" id="CHEBI:57540"/>
    </ligand>
</feature>
<comment type="subcellular location">
    <subcellularLocation>
        <location evidence="5">Cytoplasm</location>
    </subcellularLocation>
</comment>
<dbReference type="HAMAP" id="MF_01967">
    <property type="entry name" value="Sirtuin_ClassII"/>
    <property type="match status" value="1"/>
</dbReference>
<dbReference type="GO" id="GO:0008270">
    <property type="term" value="F:zinc ion binding"/>
    <property type="evidence" value="ECO:0007669"/>
    <property type="project" value="UniProtKB-UniRule"/>
</dbReference>
<dbReference type="InterPro" id="IPR026590">
    <property type="entry name" value="Ssirtuin_cat_dom"/>
</dbReference>
<dbReference type="Proteomes" id="UP000655208">
    <property type="component" value="Unassembled WGS sequence"/>
</dbReference>
<dbReference type="EMBL" id="BMNA01000009">
    <property type="protein sequence ID" value="GGM11660.1"/>
    <property type="molecule type" value="Genomic_DNA"/>
</dbReference>
<dbReference type="Gene3D" id="3.40.50.1220">
    <property type="entry name" value="TPP-binding domain"/>
    <property type="match status" value="1"/>
</dbReference>
<dbReference type="InterPro" id="IPR029035">
    <property type="entry name" value="DHS-like_NAD/FAD-binding_dom"/>
</dbReference>
<dbReference type="PANTHER" id="PTHR11085">
    <property type="entry name" value="NAD-DEPENDENT PROTEIN DEACYLASE SIRTUIN-5, MITOCHONDRIAL-RELATED"/>
    <property type="match status" value="1"/>
</dbReference>
<gene>
    <name evidence="5" type="primary">cobB</name>
    <name evidence="9" type="ORF">GCM10011594_34500</name>
</gene>
<evidence type="ECO:0000256" key="7">
    <source>
        <dbReference type="SAM" id="MobiDB-lite"/>
    </source>
</evidence>
<keyword evidence="5" id="KW-0963">Cytoplasm</keyword>
<feature type="binding site" evidence="5">
    <location>
        <begin position="161"/>
        <end position="164"/>
    </location>
    <ligand>
        <name>NAD(+)</name>
        <dbReference type="ChEBI" id="CHEBI:57540"/>
    </ligand>
</feature>
<comment type="caution">
    <text evidence="9">The sequence shown here is derived from an EMBL/GenBank/DDBJ whole genome shotgun (WGS) entry which is preliminary data.</text>
</comment>
<dbReference type="AlphaFoldDB" id="A0A917WKX4"/>
<evidence type="ECO:0000256" key="1">
    <source>
        <dbReference type="ARBA" id="ARBA00022679"/>
    </source>
</evidence>
<sequence>MTDVRSGAPPALADPMARVPLSPAKPVPVDQMACAPLSPAARVPVGPAARAPLSPSARTDAGPEAAALALVTDIVAAGRVLVLTGAGLSTDSGIPDYRSPGAPPRSPMTEQEFRSGPVARQRYWARSHLGWQRMGEATPNGGHRALAALEQAGVVDLLITQNVDGLHGKAGSRTVVDLHGRIDEVVCLDCGQISSRAALHERMSRLNPDFGADADVVVAPDGDVEFSDTAAFRVPACRRCAGALKPNVVFFGGSVARPVVDRCFAAVDDAEALLVAGSSLTVMSGFRFVRHAVKRSIPVLVINRGPTRADDLPIVKLDAGCTPTLTAVATALQAL</sequence>
<feature type="binding site" evidence="5 6">
    <location>
        <position position="190"/>
    </location>
    <ligand>
        <name>Zn(2+)</name>
        <dbReference type="ChEBI" id="CHEBI:29105"/>
    </ligand>
</feature>
<dbReference type="Pfam" id="PF02146">
    <property type="entry name" value="SIR2"/>
    <property type="match status" value="1"/>
</dbReference>
<feature type="binding site" evidence="5 6">
    <location>
        <position position="240"/>
    </location>
    <ligand>
        <name>Zn(2+)</name>
        <dbReference type="ChEBI" id="CHEBI:29105"/>
    </ligand>
</feature>
<evidence type="ECO:0000256" key="4">
    <source>
        <dbReference type="ARBA" id="ARBA00023027"/>
    </source>
</evidence>
<feature type="binding site" evidence="5">
    <location>
        <begin position="277"/>
        <end position="279"/>
    </location>
    <ligand>
        <name>NAD(+)</name>
        <dbReference type="ChEBI" id="CHEBI:57540"/>
    </ligand>
</feature>
<organism evidence="9 10">
    <name type="scientific">Nakamurella endophytica</name>
    <dbReference type="NCBI Taxonomy" id="1748367"/>
    <lineage>
        <taxon>Bacteria</taxon>
        <taxon>Bacillati</taxon>
        <taxon>Actinomycetota</taxon>
        <taxon>Actinomycetes</taxon>
        <taxon>Nakamurellales</taxon>
        <taxon>Nakamurellaceae</taxon>
        <taxon>Nakamurella</taxon>
    </lineage>
</organism>